<dbReference type="CDD" id="cd00320">
    <property type="entry name" value="cpn10"/>
    <property type="match status" value="1"/>
</dbReference>
<dbReference type="GO" id="GO:0009507">
    <property type="term" value="C:chloroplast"/>
    <property type="evidence" value="ECO:0007669"/>
    <property type="project" value="TreeGrafter"/>
</dbReference>
<dbReference type="InterPro" id="IPR020818">
    <property type="entry name" value="Chaperonin_GroES"/>
</dbReference>
<dbReference type="SMART" id="SM00883">
    <property type="entry name" value="Cpn10"/>
    <property type="match status" value="1"/>
</dbReference>
<comment type="similarity">
    <text evidence="1 3">Belongs to the GroES chaperonin family.</text>
</comment>
<dbReference type="PANTHER" id="PTHR10772:SF63">
    <property type="entry name" value="20 KDA CHAPERONIN, CHLOROPLASTIC"/>
    <property type="match status" value="1"/>
</dbReference>
<dbReference type="GO" id="GO:0051087">
    <property type="term" value="F:protein-folding chaperone binding"/>
    <property type="evidence" value="ECO:0007669"/>
    <property type="project" value="TreeGrafter"/>
</dbReference>
<dbReference type="GO" id="GO:0051082">
    <property type="term" value="F:unfolded protein binding"/>
    <property type="evidence" value="ECO:0007669"/>
    <property type="project" value="TreeGrafter"/>
</dbReference>
<dbReference type="InterPro" id="IPR011032">
    <property type="entry name" value="GroES-like_sf"/>
</dbReference>
<dbReference type="PRINTS" id="PR00297">
    <property type="entry name" value="CHAPERONIN10"/>
</dbReference>
<evidence type="ECO:0000313" key="5">
    <source>
        <dbReference type="Proteomes" id="UP001054857"/>
    </source>
</evidence>
<keyword evidence="5" id="KW-1185">Reference proteome</keyword>
<dbReference type="PANTHER" id="PTHR10772">
    <property type="entry name" value="10 KDA HEAT SHOCK PROTEIN"/>
    <property type="match status" value="1"/>
</dbReference>
<keyword evidence="2 3" id="KW-0143">Chaperone</keyword>
<name>A0AAD3DU04_9CHLO</name>
<dbReference type="SUPFAM" id="SSF50129">
    <property type="entry name" value="GroES-like"/>
    <property type="match status" value="1"/>
</dbReference>
<gene>
    <name evidence="4" type="ORF">Agub_g9595</name>
</gene>
<dbReference type="Pfam" id="PF00166">
    <property type="entry name" value="Cpn10"/>
    <property type="match status" value="1"/>
</dbReference>
<organism evidence="4 5">
    <name type="scientific">Astrephomene gubernaculifera</name>
    <dbReference type="NCBI Taxonomy" id="47775"/>
    <lineage>
        <taxon>Eukaryota</taxon>
        <taxon>Viridiplantae</taxon>
        <taxon>Chlorophyta</taxon>
        <taxon>core chlorophytes</taxon>
        <taxon>Chlorophyceae</taxon>
        <taxon>CS clade</taxon>
        <taxon>Chlamydomonadales</taxon>
        <taxon>Astrephomenaceae</taxon>
        <taxon>Astrephomene</taxon>
    </lineage>
</organism>
<dbReference type="Gene3D" id="2.30.33.40">
    <property type="entry name" value="GroES chaperonin"/>
    <property type="match status" value="1"/>
</dbReference>
<protein>
    <recommendedName>
        <fullName evidence="6">10 kDa chaperonin</fullName>
    </recommendedName>
</protein>
<proteinExistence type="inferred from homology"/>
<dbReference type="PROSITE" id="PS00681">
    <property type="entry name" value="CHAPERONINS_CPN10"/>
    <property type="match status" value="1"/>
</dbReference>
<dbReference type="InterPro" id="IPR018369">
    <property type="entry name" value="Chaprnonin_Cpn10_CS"/>
</dbReference>
<dbReference type="InterPro" id="IPR037124">
    <property type="entry name" value="Chaperonin_GroES_sf"/>
</dbReference>
<reference evidence="4 5" key="1">
    <citation type="journal article" date="2021" name="Sci. Rep.">
        <title>Genome sequencing of the multicellular alga Astrephomene provides insights into convergent evolution of germ-soma differentiation.</title>
        <authorList>
            <person name="Yamashita S."/>
            <person name="Yamamoto K."/>
            <person name="Matsuzaki R."/>
            <person name="Suzuki S."/>
            <person name="Yamaguchi H."/>
            <person name="Hirooka S."/>
            <person name="Minakuchi Y."/>
            <person name="Miyagishima S."/>
            <person name="Kawachi M."/>
            <person name="Toyoda A."/>
            <person name="Nozaki H."/>
        </authorList>
    </citation>
    <scope>NUCLEOTIDE SEQUENCE [LARGE SCALE GENOMIC DNA]</scope>
    <source>
        <strain evidence="4 5">NIES-4017</strain>
    </source>
</reference>
<evidence type="ECO:0000256" key="1">
    <source>
        <dbReference type="ARBA" id="ARBA00006975"/>
    </source>
</evidence>
<evidence type="ECO:0000256" key="2">
    <source>
        <dbReference type="ARBA" id="ARBA00023186"/>
    </source>
</evidence>
<evidence type="ECO:0008006" key="6">
    <source>
        <dbReference type="Google" id="ProtNLM"/>
    </source>
</evidence>
<evidence type="ECO:0000256" key="3">
    <source>
        <dbReference type="RuleBase" id="RU003479"/>
    </source>
</evidence>
<dbReference type="EMBL" id="BMAR01000020">
    <property type="protein sequence ID" value="GFR47818.1"/>
    <property type="molecule type" value="Genomic_DNA"/>
</dbReference>
<dbReference type="GO" id="GO:0005739">
    <property type="term" value="C:mitochondrion"/>
    <property type="evidence" value="ECO:0007669"/>
    <property type="project" value="TreeGrafter"/>
</dbReference>
<dbReference type="AlphaFoldDB" id="A0AAD3DU04"/>
<dbReference type="Proteomes" id="UP001054857">
    <property type="component" value="Unassembled WGS sequence"/>
</dbReference>
<dbReference type="GO" id="GO:0005524">
    <property type="term" value="F:ATP binding"/>
    <property type="evidence" value="ECO:0007669"/>
    <property type="project" value="InterPro"/>
</dbReference>
<dbReference type="GO" id="GO:0046872">
    <property type="term" value="F:metal ion binding"/>
    <property type="evidence" value="ECO:0007669"/>
    <property type="project" value="TreeGrafter"/>
</dbReference>
<sequence>MALAIAPFKCSARSAVRPCAGRRSAVRVVASVTAEKASLDITKMTPIHDRVLVRPIEEEKRTAGGILLPKAPPKANSDAHIGEVLAVGSDVSLELAKGDVVVFQKYAMAEVEVKEGQILFVAEKSIMGKLE</sequence>
<accession>A0AAD3DU04</accession>
<dbReference type="GO" id="GO:0044183">
    <property type="term" value="F:protein folding chaperone"/>
    <property type="evidence" value="ECO:0007669"/>
    <property type="project" value="InterPro"/>
</dbReference>
<evidence type="ECO:0000313" key="4">
    <source>
        <dbReference type="EMBL" id="GFR47818.1"/>
    </source>
</evidence>
<comment type="caution">
    <text evidence="4">The sequence shown here is derived from an EMBL/GenBank/DDBJ whole genome shotgun (WGS) entry which is preliminary data.</text>
</comment>